<dbReference type="InterPro" id="IPR013730">
    <property type="entry name" value="Fyv7/TAP26"/>
</dbReference>
<evidence type="ECO:0000313" key="4">
    <source>
        <dbReference type="EMBL" id="KAJ3173355.1"/>
    </source>
</evidence>
<proteinExistence type="inferred from homology"/>
<reference evidence="4" key="1">
    <citation type="submission" date="2020-05" db="EMBL/GenBank/DDBJ databases">
        <title>Phylogenomic resolution of chytrid fungi.</title>
        <authorList>
            <person name="Stajich J.E."/>
            <person name="Amses K."/>
            <person name="Simmons R."/>
            <person name="Seto K."/>
            <person name="Myers J."/>
            <person name="Bonds A."/>
            <person name="Quandt C.A."/>
            <person name="Barry K."/>
            <person name="Liu P."/>
            <person name="Grigoriev I."/>
            <person name="Longcore J.E."/>
            <person name="James T.Y."/>
        </authorList>
    </citation>
    <scope>NUCLEOTIDE SEQUENCE</scope>
    <source>
        <strain evidence="4">JEL0379</strain>
    </source>
</reference>
<comment type="caution">
    <text evidence="4">The sequence shown here is derived from an EMBL/GenBank/DDBJ whole genome shotgun (WGS) entry which is preliminary data.</text>
</comment>
<comment type="similarity">
    <text evidence="1">Belongs to the FYV7 family.</text>
</comment>
<evidence type="ECO:0000256" key="2">
    <source>
        <dbReference type="ARBA" id="ARBA00018780"/>
    </source>
</evidence>
<dbReference type="GO" id="GO:0005634">
    <property type="term" value="C:nucleus"/>
    <property type="evidence" value="ECO:0007669"/>
    <property type="project" value="TreeGrafter"/>
</dbReference>
<evidence type="ECO:0000256" key="3">
    <source>
        <dbReference type="SAM" id="MobiDB-lite"/>
    </source>
</evidence>
<sequence>MPPPSAKPSSSYRGGSNPAAARKKKLGLQKLANNPGIAKKNDAIRRTQIKRTFHRAHLEQQAGTSVLAGADGEIDWELGGAGGGSMPMGVGLGEDDVAEAPVDLRRRLPKAGRERAQPLEDAAEAPSHNVELTTTTTTTTTTPIKYGRPGPPPNKPHHKPNPYAKLVKEAERAKQEKLAAAEEARRLKAEQEAARKDYYTKRNNTRNHLQKKTRKGQPVMANQISHLLDKIQGKK</sequence>
<protein>
    <recommendedName>
        <fullName evidence="2">rRNA-processing protein FYV7</fullName>
    </recommendedName>
</protein>
<dbReference type="PANTHER" id="PTHR15657">
    <property type="entry name" value="THYROID TRANSCRIPTION FACTOR 1-ASSOCIATED PROTEIN 26"/>
    <property type="match status" value="1"/>
</dbReference>
<accession>A0AAD5XN67</accession>
<gene>
    <name evidence="4" type="ORF">HDU87_007624</name>
</gene>
<dbReference type="AlphaFoldDB" id="A0AAD5XN67"/>
<dbReference type="EMBL" id="JADGJQ010000071">
    <property type="protein sequence ID" value="KAJ3173355.1"/>
    <property type="molecule type" value="Genomic_DNA"/>
</dbReference>
<feature type="compositionally biased region" description="Basic and acidic residues" evidence="3">
    <location>
        <begin position="184"/>
        <end position="200"/>
    </location>
</feature>
<name>A0AAD5XN67_9FUNG</name>
<dbReference type="PANTHER" id="PTHR15657:SF1">
    <property type="entry name" value="THYROID TRANSCRIPTION FACTOR 1-ASSOCIATED PROTEIN 26"/>
    <property type="match status" value="1"/>
</dbReference>
<evidence type="ECO:0000256" key="1">
    <source>
        <dbReference type="ARBA" id="ARBA00006800"/>
    </source>
</evidence>
<feature type="compositionally biased region" description="Basic residues" evidence="3">
    <location>
        <begin position="203"/>
        <end position="215"/>
    </location>
</feature>
<feature type="region of interest" description="Disordered" evidence="3">
    <location>
        <begin position="108"/>
        <end position="162"/>
    </location>
</feature>
<dbReference type="Pfam" id="PF08524">
    <property type="entry name" value="rRNA_processing"/>
    <property type="match status" value="1"/>
</dbReference>
<feature type="compositionally biased region" description="Basic and acidic residues" evidence="3">
    <location>
        <begin position="108"/>
        <end position="118"/>
    </location>
</feature>
<feature type="compositionally biased region" description="Low complexity" evidence="3">
    <location>
        <begin position="133"/>
        <end position="142"/>
    </location>
</feature>
<feature type="region of interest" description="Disordered" evidence="3">
    <location>
        <begin position="1"/>
        <end position="29"/>
    </location>
</feature>
<keyword evidence="5" id="KW-1185">Reference proteome</keyword>
<organism evidence="4 5">
    <name type="scientific">Geranomyces variabilis</name>
    <dbReference type="NCBI Taxonomy" id="109894"/>
    <lineage>
        <taxon>Eukaryota</taxon>
        <taxon>Fungi</taxon>
        <taxon>Fungi incertae sedis</taxon>
        <taxon>Chytridiomycota</taxon>
        <taxon>Chytridiomycota incertae sedis</taxon>
        <taxon>Chytridiomycetes</taxon>
        <taxon>Spizellomycetales</taxon>
        <taxon>Powellomycetaceae</taxon>
        <taxon>Geranomyces</taxon>
    </lineage>
</organism>
<feature type="region of interest" description="Disordered" evidence="3">
    <location>
        <begin position="184"/>
        <end position="217"/>
    </location>
</feature>
<evidence type="ECO:0000313" key="5">
    <source>
        <dbReference type="Proteomes" id="UP001212152"/>
    </source>
</evidence>
<dbReference type="Proteomes" id="UP001212152">
    <property type="component" value="Unassembled WGS sequence"/>
</dbReference>